<comment type="caution">
    <text evidence="2">The sequence shown here is derived from an EMBL/GenBank/DDBJ whole genome shotgun (WGS) entry which is preliminary data.</text>
</comment>
<evidence type="ECO:0000313" key="2">
    <source>
        <dbReference type="EMBL" id="KAG8183178.1"/>
    </source>
</evidence>
<sequence>MAIPFSKGRPKCINGAKPFEMLEDFDEKKARSDNVGVREIWSRCPDTSESTGQETGIGEGGGVPDFCSGPAVSQMTMTADHFGRK</sequence>
<protein>
    <submittedName>
        <fullName evidence="2">Uncharacterized protein</fullName>
    </submittedName>
</protein>
<evidence type="ECO:0000313" key="3">
    <source>
        <dbReference type="Proteomes" id="UP000827092"/>
    </source>
</evidence>
<gene>
    <name evidence="2" type="ORF">JTE90_016966</name>
</gene>
<proteinExistence type="predicted"/>
<dbReference type="Proteomes" id="UP000827092">
    <property type="component" value="Unassembled WGS sequence"/>
</dbReference>
<accession>A0AAV6UHN1</accession>
<organism evidence="2 3">
    <name type="scientific">Oedothorax gibbosus</name>
    <dbReference type="NCBI Taxonomy" id="931172"/>
    <lineage>
        <taxon>Eukaryota</taxon>
        <taxon>Metazoa</taxon>
        <taxon>Ecdysozoa</taxon>
        <taxon>Arthropoda</taxon>
        <taxon>Chelicerata</taxon>
        <taxon>Arachnida</taxon>
        <taxon>Araneae</taxon>
        <taxon>Araneomorphae</taxon>
        <taxon>Entelegynae</taxon>
        <taxon>Araneoidea</taxon>
        <taxon>Linyphiidae</taxon>
        <taxon>Erigoninae</taxon>
        <taxon>Oedothorax</taxon>
    </lineage>
</organism>
<feature type="region of interest" description="Disordered" evidence="1">
    <location>
        <begin position="45"/>
        <end position="71"/>
    </location>
</feature>
<name>A0AAV6UHN1_9ARAC</name>
<evidence type="ECO:0000256" key="1">
    <source>
        <dbReference type="SAM" id="MobiDB-lite"/>
    </source>
</evidence>
<dbReference type="AlphaFoldDB" id="A0AAV6UHN1"/>
<keyword evidence="3" id="KW-1185">Reference proteome</keyword>
<reference evidence="2 3" key="1">
    <citation type="journal article" date="2022" name="Nat. Ecol. Evol.">
        <title>A masculinizing supergene underlies an exaggerated male reproductive morph in a spider.</title>
        <authorList>
            <person name="Hendrickx F."/>
            <person name="De Corte Z."/>
            <person name="Sonet G."/>
            <person name="Van Belleghem S.M."/>
            <person name="Kostlbacher S."/>
            <person name="Vangestel C."/>
        </authorList>
    </citation>
    <scope>NUCLEOTIDE SEQUENCE [LARGE SCALE GENOMIC DNA]</scope>
    <source>
        <strain evidence="2">W744_W776</strain>
    </source>
</reference>
<dbReference type="EMBL" id="JAFNEN010000428">
    <property type="protein sequence ID" value="KAG8183178.1"/>
    <property type="molecule type" value="Genomic_DNA"/>
</dbReference>